<keyword evidence="1" id="KW-0175">Coiled coil</keyword>
<evidence type="ECO:0000313" key="3">
    <source>
        <dbReference type="EMBL" id="CAA7028267.1"/>
    </source>
</evidence>
<organism evidence="3 4">
    <name type="scientific">Microthlaspi erraticum</name>
    <dbReference type="NCBI Taxonomy" id="1685480"/>
    <lineage>
        <taxon>Eukaryota</taxon>
        <taxon>Viridiplantae</taxon>
        <taxon>Streptophyta</taxon>
        <taxon>Embryophyta</taxon>
        <taxon>Tracheophyta</taxon>
        <taxon>Spermatophyta</taxon>
        <taxon>Magnoliopsida</taxon>
        <taxon>eudicotyledons</taxon>
        <taxon>Gunneridae</taxon>
        <taxon>Pentapetalae</taxon>
        <taxon>rosids</taxon>
        <taxon>malvids</taxon>
        <taxon>Brassicales</taxon>
        <taxon>Brassicaceae</taxon>
        <taxon>Coluteocarpeae</taxon>
        <taxon>Microthlaspi</taxon>
    </lineage>
</organism>
<dbReference type="Proteomes" id="UP000467841">
    <property type="component" value="Unassembled WGS sequence"/>
</dbReference>
<comment type="caution">
    <text evidence="3">The sequence shown here is derived from an EMBL/GenBank/DDBJ whole genome shotgun (WGS) entry which is preliminary data.</text>
</comment>
<dbReference type="InterPro" id="IPR036397">
    <property type="entry name" value="RNaseH_sf"/>
</dbReference>
<dbReference type="InterPro" id="IPR001584">
    <property type="entry name" value="Integrase_cat-core"/>
</dbReference>
<dbReference type="Pfam" id="PF00665">
    <property type="entry name" value="rve"/>
    <property type="match status" value="1"/>
</dbReference>
<accession>A0A6D2INV0</accession>
<dbReference type="InterPro" id="IPR012337">
    <property type="entry name" value="RNaseH-like_sf"/>
</dbReference>
<sequence length="398" mass="46509">MGDVPRDKWAARRLKARSAYYITLDGNLFRRSTSNMLMNLFRPVEAKRVMAETHKGAKGNHSRGWALALKIKKHMIFWPTMINPCEQYVLRCKQCQRHAPISYRPSELLSSSATSYPFMRWTMDIIGPIPPSMQKIFVLVMTDYFTKWAEAESYATIRDHDVQKFIWKNIICRYGLPYKIVTGNGSQFISNKFKELCARWKIRLNKSTLRYPQRNGQAETTNERIIAGLKKRLDNKKGKWADELDGLLWSYRTTPRISTSRISFSLSHGMEAMSPDKVGIEGLRQTALPDNRNMIHDQLDQLEEEKDRALLRLQNYQQAAAKYYNKAVRRNNYVEEDLVLRKTYKDTKEENVGKLGAIWEDPYIVSKIVRRGVYELVTMAGEAVFRLWNGTSLKRFYY</sequence>
<dbReference type="InterPro" id="IPR050951">
    <property type="entry name" value="Retrovirus_Pol_polyprotein"/>
</dbReference>
<evidence type="ECO:0000259" key="2">
    <source>
        <dbReference type="PROSITE" id="PS50994"/>
    </source>
</evidence>
<feature type="domain" description="Integrase catalytic" evidence="2">
    <location>
        <begin position="113"/>
        <end position="283"/>
    </location>
</feature>
<reference evidence="3" key="1">
    <citation type="submission" date="2020-01" db="EMBL/GenBank/DDBJ databases">
        <authorList>
            <person name="Mishra B."/>
        </authorList>
    </citation>
    <scope>NUCLEOTIDE SEQUENCE [LARGE SCALE GENOMIC DNA]</scope>
</reference>
<dbReference type="AlphaFoldDB" id="A0A6D2INV0"/>
<dbReference type="OrthoDB" id="1681048at2759"/>
<dbReference type="PROSITE" id="PS50994">
    <property type="entry name" value="INTEGRASE"/>
    <property type="match status" value="1"/>
</dbReference>
<evidence type="ECO:0000313" key="4">
    <source>
        <dbReference type="Proteomes" id="UP000467841"/>
    </source>
</evidence>
<evidence type="ECO:0000256" key="1">
    <source>
        <dbReference type="SAM" id="Coils"/>
    </source>
</evidence>
<dbReference type="GO" id="GO:0015074">
    <property type="term" value="P:DNA integration"/>
    <property type="evidence" value="ECO:0007669"/>
    <property type="project" value="InterPro"/>
</dbReference>
<keyword evidence="4" id="KW-1185">Reference proteome</keyword>
<protein>
    <recommendedName>
        <fullName evidence="2">Integrase catalytic domain-containing protein</fullName>
    </recommendedName>
</protein>
<dbReference type="SUPFAM" id="SSF53098">
    <property type="entry name" value="Ribonuclease H-like"/>
    <property type="match status" value="1"/>
</dbReference>
<dbReference type="PANTHER" id="PTHR37984">
    <property type="entry name" value="PROTEIN CBG26694"/>
    <property type="match status" value="1"/>
</dbReference>
<dbReference type="GO" id="GO:0003676">
    <property type="term" value="F:nucleic acid binding"/>
    <property type="evidence" value="ECO:0007669"/>
    <property type="project" value="InterPro"/>
</dbReference>
<gene>
    <name evidence="3" type="ORF">MERR_LOCUS15502</name>
</gene>
<dbReference type="EMBL" id="CACVBM020001065">
    <property type="protein sequence ID" value="CAA7028267.1"/>
    <property type="molecule type" value="Genomic_DNA"/>
</dbReference>
<proteinExistence type="predicted"/>
<dbReference type="PANTHER" id="PTHR37984:SF5">
    <property type="entry name" value="PROTEIN NYNRIN-LIKE"/>
    <property type="match status" value="1"/>
</dbReference>
<dbReference type="Pfam" id="PF17921">
    <property type="entry name" value="Integrase_H2C2"/>
    <property type="match status" value="1"/>
</dbReference>
<feature type="coiled-coil region" evidence="1">
    <location>
        <begin position="292"/>
        <end position="319"/>
    </location>
</feature>
<dbReference type="Gene3D" id="3.30.420.10">
    <property type="entry name" value="Ribonuclease H-like superfamily/Ribonuclease H"/>
    <property type="match status" value="1"/>
</dbReference>
<name>A0A6D2INV0_9BRAS</name>
<dbReference type="Gene3D" id="1.10.340.70">
    <property type="match status" value="1"/>
</dbReference>
<dbReference type="InterPro" id="IPR041588">
    <property type="entry name" value="Integrase_H2C2"/>
</dbReference>